<evidence type="ECO:0000259" key="3">
    <source>
        <dbReference type="Pfam" id="PF25023"/>
    </source>
</evidence>
<accession>A0ABU0FMQ1</accession>
<dbReference type="InterPro" id="IPR056823">
    <property type="entry name" value="TEN-like_YD-shell"/>
</dbReference>
<dbReference type="EMBL" id="JAUSVK010000001">
    <property type="protein sequence ID" value="MDQ0395888.1"/>
    <property type="molecule type" value="Genomic_DNA"/>
</dbReference>
<dbReference type="Proteomes" id="UP001237448">
    <property type="component" value="Unassembled WGS sequence"/>
</dbReference>
<dbReference type="Pfam" id="PF25023">
    <property type="entry name" value="TEN_YD-shell"/>
    <property type="match status" value="1"/>
</dbReference>
<feature type="region of interest" description="Disordered" evidence="2">
    <location>
        <begin position="194"/>
        <end position="294"/>
    </location>
</feature>
<gene>
    <name evidence="4" type="ORF">J3R73_005680</name>
</gene>
<name>A0ABU0FMQ1_9HYPH</name>
<dbReference type="PANTHER" id="PTHR32305:SF15">
    <property type="entry name" value="PROTEIN RHSA-RELATED"/>
    <property type="match status" value="1"/>
</dbReference>
<keyword evidence="1" id="KW-0677">Repeat</keyword>
<keyword evidence="5" id="KW-1185">Reference proteome</keyword>
<dbReference type="RefSeq" id="WP_307435250.1">
    <property type="nucleotide sequence ID" value="NZ_JAUSVK010000001.1"/>
</dbReference>
<feature type="compositionally biased region" description="Polar residues" evidence="2">
    <location>
        <begin position="264"/>
        <end position="273"/>
    </location>
</feature>
<dbReference type="InterPro" id="IPR022385">
    <property type="entry name" value="Rhs_assc_core"/>
</dbReference>
<feature type="region of interest" description="Disordered" evidence="2">
    <location>
        <begin position="350"/>
        <end position="428"/>
    </location>
</feature>
<dbReference type="PANTHER" id="PTHR32305">
    <property type="match status" value="1"/>
</dbReference>
<feature type="compositionally biased region" description="Pro residues" evidence="2">
    <location>
        <begin position="390"/>
        <end position="406"/>
    </location>
</feature>
<reference evidence="4 5" key="1">
    <citation type="submission" date="2023-07" db="EMBL/GenBank/DDBJ databases">
        <title>Genomic Encyclopedia of Type Strains, Phase IV (KMG-IV): sequencing the most valuable type-strain genomes for metagenomic binning, comparative biology and taxonomic classification.</title>
        <authorList>
            <person name="Goeker M."/>
        </authorList>
    </citation>
    <scope>NUCLEOTIDE SEQUENCE [LARGE SCALE GENOMIC DNA]</scope>
    <source>
        <strain evidence="4 5">DSM 5896</strain>
    </source>
</reference>
<feature type="domain" description="Teneurin-like YD-shell" evidence="3">
    <location>
        <begin position="107"/>
        <end position="208"/>
    </location>
</feature>
<dbReference type="InterPro" id="IPR050708">
    <property type="entry name" value="T6SS_VgrG/RHS"/>
</dbReference>
<protein>
    <submittedName>
        <fullName evidence="4">RHS repeat-associated protein</fullName>
    </submittedName>
</protein>
<dbReference type="Gene3D" id="2.180.10.10">
    <property type="entry name" value="RHS repeat-associated core"/>
    <property type="match status" value="1"/>
</dbReference>
<evidence type="ECO:0000313" key="5">
    <source>
        <dbReference type="Proteomes" id="UP001237448"/>
    </source>
</evidence>
<evidence type="ECO:0000256" key="2">
    <source>
        <dbReference type="SAM" id="MobiDB-lite"/>
    </source>
</evidence>
<proteinExistence type="predicted"/>
<evidence type="ECO:0000313" key="4">
    <source>
        <dbReference type="EMBL" id="MDQ0395888.1"/>
    </source>
</evidence>
<dbReference type="NCBIfam" id="TIGR03696">
    <property type="entry name" value="Rhs_assc_core"/>
    <property type="match status" value="1"/>
</dbReference>
<organism evidence="4 5">
    <name type="scientific">Labrys monachus</name>
    <dbReference type="NCBI Taxonomy" id="217067"/>
    <lineage>
        <taxon>Bacteria</taxon>
        <taxon>Pseudomonadati</taxon>
        <taxon>Pseudomonadota</taxon>
        <taxon>Alphaproteobacteria</taxon>
        <taxon>Hyphomicrobiales</taxon>
        <taxon>Xanthobacteraceae</taxon>
        <taxon>Labrys</taxon>
    </lineage>
</organism>
<feature type="compositionally biased region" description="Polar residues" evidence="2">
    <location>
        <begin position="198"/>
        <end position="208"/>
    </location>
</feature>
<evidence type="ECO:0000256" key="1">
    <source>
        <dbReference type="ARBA" id="ARBA00022737"/>
    </source>
</evidence>
<sequence>MIDHDDGDVATDVGVAVTVHFFNYCSPRGDYQIKCTVTVIRVKKVTQTTPRGCTSPPNPLPTETTTYVFGDERVTYSASTDPCVPTTPLWVKYPTPQTKIEGTGGAAKTFTLLQDHLGSMRAVTDATGALAIASRYQPFGYQTPTTTSTTTKEDHAFIGERQDETGLLYLNARYYDPMVARFVSPDWWDPTHEGVGTNRYSYADNNPVNVKDPSGHYADQNAGTEHSNSDDGPSPNVKGDGPDTSIKIHVPGLSDAEDVHRQKNPQTAQSVNGTDFIVSPGGVTYPLPKGSTPGPNINKAGNVTGQAYTDGTGGGSGDLHENVTEFRSMNPTEGPYPKPNGYGVYMNKTGQTVDPFTGKTIPRNDPMAHIDKGAPLNNAPPPKPADVSPPSNPNPPPDPDPAPPSAPLNGIPEEPELPEIPLFVDPLP</sequence>
<comment type="caution">
    <text evidence="4">The sequence shown here is derived from an EMBL/GenBank/DDBJ whole genome shotgun (WGS) entry which is preliminary data.</text>
</comment>